<dbReference type="AlphaFoldDB" id="U3CCM3"/>
<feature type="modified residue" description="N6-(pyridoxal phosphate)lysine" evidence="6">
    <location>
        <position position="233"/>
    </location>
</feature>
<comment type="similarity">
    <text evidence="2 7">Belongs to the group II decarboxylase family.</text>
</comment>
<dbReference type="GO" id="GO:0030170">
    <property type="term" value="F:pyridoxal phosphate binding"/>
    <property type="evidence" value="ECO:0007669"/>
    <property type="project" value="InterPro"/>
</dbReference>
<dbReference type="InterPro" id="IPR002129">
    <property type="entry name" value="PyrdxlP-dep_de-COase"/>
</dbReference>
<dbReference type="GO" id="GO:0016831">
    <property type="term" value="F:carboxy-lyase activity"/>
    <property type="evidence" value="ECO:0007669"/>
    <property type="project" value="UniProtKB-KW"/>
</dbReference>
<dbReference type="RefSeq" id="WP_021709855.1">
    <property type="nucleotide sequence ID" value="NZ_BAOB01000049.1"/>
</dbReference>
<dbReference type="InterPro" id="IPR015421">
    <property type="entry name" value="PyrdxlP-dep_Trfase_major"/>
</dbReference>
<dbReference type="PANTHER" id="PTHR46101:SF2">
    <property type="entry name" value="SERINE DECARBOXYLASE"/>
    <property type="match status" value="1"/>
</dbReference>
<dbReference type="InterPro" id="IPR015424">
    <property type="entry name" value="PyrdxlP-dep_Trfase"/>
</dbReference>
<dbReference type="PROSITE" id="PS00392">
    <property type="entry name" value="DDC_GAD_HDC_YDC"/>
    <property type="match status" value="1"/>
</dbReference>
<protein>
    <recommendedName>
        <fullName evidence="10">Histidine decarboxylase</fullName>
    </recommendedName>
</protein>
<comment type="caution">
    <text evidence="8">The sequence shown here is derived from an EMBL/GenBank/DDBJ whole genome shotgun (WGS) entry which is preliminary data.</text>
</comment>
<comment type="cofactor">
    <cofactor evidence="1 6 7">
        <name>pyridoxal 5'-phosphate</name>
        <dbReference type="ChEBI" id="CHEBI:597326"/>
    </cofactor>
</comment>
<keyword evidence="4 6" id="KW-0663">Pyridoxal phosphate</keyword>
<keyword evidence="3" id="KW-0210">Decarboxylase</keyword>
<dbReference type="SUPFAM" id="SSF53383">
    <property type="entry name" value="PLP-dependent transferases"/>
    <property type="match status" value="1"/>
</dbReference>
<evidence type="ECO:0000256" key="3">
    <source>
        <dbReference type="ARBA" id="ARBA00022793"/>
    </source>
</evidence>
<dbReference type="Gene3D" id="3.40.640.10">
    <property type="entry name" value="Type I PLP-dependent aspartate aminotransferase-like (Major domain)"/>
    <property type="match status" value="1"/>
</dbReference>
<evidence type="ECO:0000256" key="6">
    <source>
        <dbReference type="PIRSR" id="PIRSR602129-50"/>
    </source>
</evidence>
<dbReference type="NCBIfam" id="NF002748">
    <property type="entry name" value="PRK02769.1"/>
    <property type="match status" value="1"/>
</dbReference>
<dbReference type="GO" id="GO:0019752">
    <property type="term" value="P:carboxylic acid metabolic process"/>
    <property type="evidence" value="ECO:0007669"/>
    <property type="project" value="InterPro"/>
</dbReference>
<dbReference type="Pfam" id="PF00282">
    <property type="entry name" value="Pyridoxal_deC"/>
    <property type="match status" value="1"/>
</dbReference>
<keyword evidence="5 7" id="KW-0456">Lyase</keyword>
<dbReference type="InterPro" id="IPR051151">
    <property type="entry name" value="Group_II_Decarboxylase"/>
</dbReference>
<dbReference type="STRING" id="1219077.VAZ01S_036_00470"/>
<evidence type="ECO:0000256" key="1">
    <source>
        <dbReference type="ARBA" id="ARBA00001933"/>
    </source>
</evidence>
<dbReference type="eggNOG" id="COG0076">
    <property type="taxonomic scope" value="Bacteria"/>
</dbReference>
<reference evidence="8 9" key="1">
    <citation type="submission" date="2013-09" db="EMBL/GenBank/DDBJ databases">
        <title>Whole genome shotgun sequence of Vibrio azureus NBRC 104587.</title>
        <authorList>
            <person name="Isaki S."/>
            <person name="Hosoyama A."/>
            <person name="Numata M."/>
            <person name="Hashimoto M."/>
            <person name="Hosoyama Y."/>
            <person name="Tsuchikane K."/>
            <person name="Noguchi M."/>
            <person name="Hirakata S."/>
            <person name="Ichikawa N."/>
            <person name="Ohji S."/>
            <person name="Yamazoe A."/>
            <person name="Fujita N."/>
        </authorList>
    </citation>
    <scope>NUCLEOTIDE SEQUENCE [LARGE SCALE GENOMIC DNA]</scope>
    <source>
        <strain evidence="8 9">NBRC 104587</strain>
    </source>
</reference>
<dbReference type="EMBL" id="BATL01000036">
    <property type="protein sequence ID" value="GAD76103.1"/>
    <property type="molecule type" value="Genomic_DNA"/>
</dbReference>
<proteinExistence type="inferred from homology"/>
<evidence type="ECO:0000256" key="5">
    <source>
        <dbReference type="ARBA" id="ARBA00023239"/>
    </source>
</evidence>
<evidence type="ECO:0008006" key="10">
    <source>
        <dbReference type="Google" id="ProtNLM"/>
    </source>
</evidence>
<dbReference type="OrthoDB" id="9803665at2"/>
<evidence type="ECO:0000256" key="7">
    <source>
        <dbReference type="RuleBase" id="RU000382"/>
    </source>
</evidence>
<keyword evidence="9" id="KW-1185">Reference proteome</keyword>
<dbReference type="Proteomes" id="UP000016567">
    <property type="component" value="Unassembled WGS sequence"/>
</dbReference>
<dbReference type="PANTHER" id="PTHR46101">
    <property type="match status" value="1"/>
</dbReference>
<dbReference type="InterPro" id="IPR021115">
    <property type="entry name" value="Pyridoxal-P_BS"/>
</dbReference>
<evidence type="ECO:0000313" key="8">
    <source>
        <dbReference type="EMBL" id="GAD76103.1"/>
    </source>
</evidence>
<sequence>MNLSDEDRCKLTNFWQHCKDNQYFNFGYPSSEDFDSTLVEQFIRFSLNNCGDWRIDGIYKLNSFDFERDIIEFFSQLFKIPTEDSWGYVTNGGTEGNLFSCYLAREMFPSAYIYYSEDTHYSVEKIIRLLKIPARKISSLPNGEINYLQLIEKIKEDRQKHPIIFANIGTTMLGATDNIKRIQSDIASLGIKREEYYIHADAALSGMIMPFVEEPQPYSFDDGIDSISLSGHKMIGSPLPCGIVLVKRKMVEQISVEVDYIVSRDQTISGSRNGHSTLFLWVAIKSNALPDWKRKVSTCLEMAEYIVQRFQSVNIKAWRNRNSNIVVIPCPSKPIWRKYSLAHAGNIAHIITMPHHDHTDKVDNLIQDIIDDLSPNHAEVQFNPQRCIV</sequence>
<name>U3CCM3_9VIBR</name>
<evidence type="ECO:0000256" key="2">
    <source>
        <dbReference type="ARBA" id="ARBA00009533"/>
    </source>
</evidence>
<evidence type="ECO:0000256" key="4">
    <source>
        <dbReference type="ARBA" id="ARBA00022898"/>
    </source>
</evidence>
<organism evidence="8 9">
    <name type="scientific">Vibrio azureus NBRC 104587</name>
    <dbReference type="NCBI Taxonomy" id="1219077"/>
    <lineage>
        <taxon>Bacteria</taxon>
        <taxon>Pseudomonadati</taxon>
        <taxon>Pseudomonadota</taxon>
        <taxon>Gammaproteobacteria</taxon>
        <taxon>Vibrionales</taxon>
        <taxon>Vibrionaceae</taxon>
        <taxon>Vibrio</taxon>
    </lineage>
</organism>
<accession>U3CCM3</accession>
<gene>
    <name evidence="8" type="ORF">VAZ01S_036_00470</name>
</gene>
<evidence type="ECO:0000313" key="9">
    <source>
        <dbReference type="Proteomes" id="UP000016567"/>
    </source>
</evidence>